<feature type="signal peptide" evidence="2">
    <location>
        <begin position="1"/>
        <end position="15"/>
    </location>
</feature>
<evidence type="ECO:0000256" key="2">
    <source>
        <dbReference type="SAM" id="SignalP"/>
    </source>
</evidence>
<dbReference type="AlphaFoldDB" id="A0A0D7BJB9"/>
<feature type="compositionally biased region" description="Low complexity" evidence="1">
    <location>
        <begin position="308"/>
        <end position="326"/>
    </location>
</feature>
<dbReference type="CDD" id="cd00657">
    <property type="entry name" value="Ferritin_like"/>
    <property type="match status" value="1"/>
</dbReference>
<feature type="chain" id="PRO_5012497785" description="Ferritin-like domain-containing protein" evidence="2">
    <location>
        <begin position="16"/>
        <end position="360"/>
    </location>
</feature>
<dbReference type="PANTHER" id="PTHR38705">
    <property type="entry name" value="PROTEIN RDS1"/>
    <property type="match status" value="1"/>
</dbReference>
<evidence type="ECO:0000313" key="3">
    <source>
        <dbReference type="EMBL" id="KIY70577.1"/>
    </source>
</evidence>
<protein>
    <recommendedName>
        <fullName evidence="5">Ferritin-like domain-containing protein</fullName>
    </recommendedName>
</protein>
<keyword evidence="2" id="KW-0732">Signal</keyword>
<proteinExistence type="predicted"/>
<dbReference type="EMBL" id="KN880466">
    <property type="protein sequence ID" value="KIY70577.1"/>
    <property type="molecule type" value="Genomic_DNA"/>
</dbReference>
<keyword evidence="4" id="KW-1185">Reference proteome</keyword>
<evidence type="ECO:0000256" key="1">
    <source>
        <dbReference type="SAM" id="MobiDB-lite"/>
    </source>
</evidence>
<dbReference type="Gene3D" id="1.20.1260.10">
    <property type="match status" value="1"/>
</dbReference>
<dbReference type="InterPro" id="IPR039254">
    <property type="entry name" value="Rds1"/>
</dbReference>
<evidence type="ECO:0000313" key="4">
    <source>
        <dbReference type="Proteomes" id="UP000054007"/>
    </source>
</evidence>
<dbReference type="STRING" id="1314674.A0A0D7BJB9"/>
<dbReference type="PANTHER" id="PTHR38705:SF1">
    <property type="entry name" value="PROTEIN RDS1"/>
    <property type="match status" value="1"/>
</dbReference>
<sequence>MKTIAALSVLSLAAATPHVKRDDYSAIDGSFVSPPCCSFLTSPPDATVLNFALTLEHLENAFYQEALGKFDQQAFTEAGLPESARALFEQVSAHEAAHVEFLSAALGEKATQPCNYSFPYSTPKEFAAVSQILEGVGVSAYAGAAKYIKNPDYLTAAAVVLSTEARHASWVAQAVNNVEPWSGPLDTPLTLDQVYSLASPFITSCPESNPALPVKAFPSISFTPTTAQPGDEVTLSFNGSADGQTALFLTGLSQIVANVSDSKVTIPQNLTGTVYLIINKDGQETVSDNHTVAGPAVLQFQKSLSELTNGTASTNGTESSTGTETADGAESTDGSASTDGSESTNSTSSVSILSSYTGQC</sequence>
<evidence type="ECO:0008006" key="5">
    <source>
        <dbReference type="Google" id="ProtNLM"/>
    </source>
</evidence>
<reference evidence="3 4" key="1">
    <citation type="journal article" date="2015" name="Fungal Genet. Biol.">
        <title>Evolution of novel wood decay mechanisms in Agaricales revealed by the genome sequences of Fistulina hepatica and Cylindrobasidium torrendii.</title>
        <authorList>
            <person name="Floudas D."/>
            <person name="Held B.W."/>
            <person name="Riley R."/>
            <person name="Nagy L.G."/>
            <person name="Koehler G."/>
            <person name="Ransdell A.S."/>
            <person name="Younus H."/>
            <person name="Chow J."/>
            <person name="Chiniquy J."/>
            <person name="Lipzen A."/>
            <person name="Tritt A."/>
            <person name="Sun H."/>
            <person name="Haridas S."/>
            <person name="LaButti K."/>
            <person name="Ohm R.A."/>
            <person name="Kues U."/>
            <person name="Blanchette R.A."/>
            <person name="Grigoriev I.V."/>
            <person name="Minto R.E."/>
            <person name="Hibbett D.S."/>
        </authorList>
    </citation>
    <scope>NUCLEOTIDE SEQUENCE [LARGE SCALE GENOMIC DNA]</scope>
    <source>
        <strain evidence="3 4">FP15055 ss-10</strain>
    </source>
</reference>
<dbReference type="InterPro" id="IPR009078">
    <property type="entry name" value="Ferritin-like_SF"/>
</dbReference>
<dbReference type="Proteomes" id="UP000054007">
    <property type="component" value="Unassembled WGS sequence"/>
</dbReference>
<dbReference type="SUPFAM" id="SSF47240">
    <property type="entry name" value="Ferritin-like"/>
    <property type="match status" value="1"/>
</dbReference>
<feature type="compositionally biased region" description="Low complexity" evidence="1">
    <location>
        <begin position="337"/>
        <end position="360"/>
    </location>
</feature>
<accession>A0A0D7BJB9</accession>
<dbReference type="InterPro" id="IPR012347">
    <property type="entry name" value="Ferritin-like"/>
</dbReference>
<dbReference type="OrthoDB" id="1001765at2759"/>
<dbReference type="Pfam" id="PF13668">
    <property type="entry name" value="Ferritin_2"/>
    <property type="match status" value="1"/>
</dbReference>
<gene>
    <name evidence="3" type="ORF">CYLTODRAFT_347564</name>
</gene>
<organism evidence="3 4">
    <name type="scientific">Cylindrobasidium torrendii FP15055 ss-10</name>
    <dbReference type="NCBI Taxonomy" id="1314674"/>
    <lineage>
        <taxon>Eukaryota</taxon>
        <taxon>Fungi</taxon>
        <taxon>Dikarya</taxon>
        <taxon>Basidiomycota</taxon>
        <taxon>Agaricomycotina</taxon>
        <taxon>Agaricomycetes</taxon>
        <taxon>Agaricomycetidae</taxon>
        <taxon>Agaricales</taxon>
        <taxon>Marasmiineae</taxon>
        <taxon>Physalacriaceae</taxon>
        <taxon>Cylindrobasidium</taxon>
    </lineage>
</organism>
<feature type="region of interest" description="Disordered" evidence="1">
    <location>
        <begin position="308"/>
        <end position="360"/>
    </location>
</feature>
<name>A0A0D7BJB9_9AGAR</name>